<feature type="region of interest" description="Disordered" evidence="1">
    <location>
        <begin position="76"/>
        <end position="105"/>
    </location>
</feature>
<dbReference type="AlphaFoldDB" id="A0A9W6TJB1"/>
<feature type="compositionally biased region" description="Basic and acidic residues" evidence="1">
    <location>
        <begin position="802"/>
        <end position="812"/>
    </location>
</feature>
<name>A0A9W6TJB1_9STRA</name>
<feature type="region of interest" description="Disordered" evidence="1">
    <location>
        <begin position="801"/>
        <end position="848"/>
    </location>
</feature>
<feature type="region of interest" description="Disordered" evidence="1">
    <location>
        <begin position="240"/>
        <end position="274"/>
    </location>
</feature>
<sequence>MRRSTPGERQWENALRRDSRTTDGSVGMKSPPERGSSAPRRPPANTNKPNENAFASTTSLVATAALQAYLSNDIDARSRIPGPHRTVKSTRKEVSKSAARQEGRRLSCAPPYRASKPMYELFTFSTARSMADLESLGVSIQVKKSRAVSSVQPSLPCPIPAVHPCRIQKGAKASGPQNLTRLLKDKIQEAKRLRLVTTASSGTVEHQLNLGARSCNLHNYKLLEGGSACLLESENLLHASSKEPKSESVLQSEVSMAKSAPLAPSVSSINTPPIPHEKPVMPTLPLLSPKPLLEVQATKGKKSETPNTNLRDKPGLRDTTSSINNVIAIANAVSLIQRMWRQSRQMQEARDPDMSENIQVSLVIDKNSASQSLTPLFPAAYMKYQRMMKDEKNAENELCQAVNEYKAKSSSTMDSKEVISTDGPENIYQYEPWTDQELVFLEEGRCVGELDESVRKGVFMDDNELVWKRPQHIIQQLETQRIAAIQKARRRPTSTPLTDTLDSDQDITGNIVPASPLPPAHSLLQDPLPQIDVNEPSLEQCERRKPRICIRKHSRKMVLSRVKTLPAKVGKITVQRAKTSRWRQCIGADTSEKVEQRQLVVFSQGPSIENDQVSSNSVDNQTINNAGQQDPSLSQSDESKDCSSPNMLDRFVLFSNSDNMSNDEDCNSYRNDLVSVGDLALARSLLRQKGRCNQGSNAETERHNGFIPLKHPSPLLSSRKSIGEASDKPSSTKSEALLDTVCARSQDNDLDYCFNVDSSNSGDVRARLNSSDVFSDRHQITHLEDDPKVFEPPHLLWSCDDMDLHPEGKDDNSNGNNSLASSALPPPSESNNLLAEEETPEMSLHSGTDPMRALVVMKSAVVETMAQIHTKYRDDTASDDQAVLPNQLSELPSLPPPPFSAAAVTRPHLDEAKRIEFLRVLDDFKRCLRASCASSTATCSIGANAD</sequence>
<feature type="region of interest" description="Disordered" evidence="1">
    <location>
        <begin position="605"/>
        <end position="643"/>
    </location>
</feature>
<reference evidence="2" key="1">
    <citation type="submission" date="2023-04" db="EMBL/GenBank/DDBJ databases">
        <title>Phytophthora lilii NBRC 32176.</title>
        <authorList>
            <person name="Ichikawa N."/>
            <person name="Sato H."/>
            <person name="Tonouchi N."/>
        </authorList>
    </citation>
    <scope>NUCLEOTIDE SEQUENCE</scope>
    <source>
        <strain evidence="2">NBRC 32176</strain>
    </source>
</reference>
<comment type="caution">
    <text evidence="2">The sequence shown here is derived from an EMBL/GenBank/DDBJ whole genome shotgun (WGS) entry which is preliminary data.</text>
</comment>
<feature type="region of interest" description="Disordered" evidence="1">
    <location>
        <begin position="297"/>
        <end position="317"/>
    </location>
</feature>
<dbReference type="EMBL" id="BSXW01000170">
    <property type="protein sequence ID" value="GMF13755.1"/>
    <property type="molecule type" value="Genomic_DNA"/>
</dbReference>
<feature type="compositionally biased region" description="Basic and acidic residues" evidence="1">
    <location>
        <begin position="90"/>
        <end position="105"/>
    </location>
</feature>
<feature type="compositionally biased region" description="Basic and acidic residues" evidence="1">
    <location>
        <begin position="1"/>
        <end position="21"/>
    </location>
</feature>
<feature type="region of interest" description="Disordered" evidence="1">
    <location>
        <begin position="1"/>
        <end position="52"/>
    </location>
</feature>
<gene>
    <name evidence="2" type="ORF">Plil01_000419800</name>
</gene>
<proteinExistence type="predicted"/>
<dbReference type="OrthoDB" id="124123at2759"/>
<feature type="region of interest" description="Disordered" evidence="1">
    <location>
        <begin position="691"/>
        <end position="733"/>
    </location>
</feature>
<keyword evidence="3" id="KW-1185">Reference proteome</keyword>
<dbReference type="Proteomes" id="UP001165083">
    <property type="component" value="Unassembled WGS sequence"/>
</dbReference>
<organism evidence="2 3">
    <name type="scientific">Phytophthora lilii</name>
    <dbReference type="NCBI Taxonomy" id="2077276"/>
    <lineage>
        <taxon>Eukaryota</taxon>
        <taxon>Sar</taxon>
        <taxon>Stramenopiles</taxon>
        <taxon>Oomycota</taxon>
        <taxon>Peronosporomycetes</taxon>
        <taxon>Peronosporales</taxon>
        <taxon>Peronosporaceae</taxon>
        <taxon>Phytophthora</taxon>
    </lineage>
</organism>
<evidence type="ECO:0000313" key="2">
    <source>
        <dbReference type="EMBL" id="GMF13755.1"/>
    </source>
</evidence>
<accession>A0A9W6TJB1</accession>
<feature type="region of interest" description="Disordered" evidence="1">
    <location>
        <begin position="487"/>
        <end position="506"/>
    </location>
</feature>
<evidence type="ECO:0000256" key="1">
    <source>
        <dbReference type="SAM" id="MobiDB-lite"/>
    </source>
</evidence>
<protein>
    <submittedName>
        <fullName evidence="2">Unnamed protein product</fullName>
    </submittedName>
</protein>
<evidence type="ECO:0000313" key="3">
    <source>
        <dbReference type="Proteomes" id="UP001165083"/>
    </source>
</evidence>
<feature type="compositionally biased region" description="Low complexity" evidence="1">
    <location>
        <begin position="813"/>
        <end position="834"/>
    </location>
</feature>